<dbReference type="EC" id="3.1.4.58" evidence="2"/>
<gene>
    <name evidence="3" type="primary">thpR</name>
    <name evidence="3" type="ORF">KUH32_05915</name>
</gene>
<evidence type="ECO:0000256" key="1">
    <source>
        <dbReference type="ARBA" id="ARBA00022801"/>
    </source>
</evidence>
<dbReference type="Proteomes" id="UP001166293">
    <property type="component" value="Unassembled WGS sequence"/>
</dbReference>
<dbReference type="PANTHER" id="PTHR35561">
    <property type="entry name" value="RNA 2',3'-CYCLIC PHOSPHODIESTERASE"/>
    <property type="match status" value="1"/>
</dbReference>
<dbReference type="InterPro" id="IPR004175">
    <property type="entry name" value="RNA_CPDase"/>
</dbReference>
<keyword evidence="1 2" id="KW-0378">Hydrolase</keyword>
<organism evidence="3 4">
    <name type="scientific">Thalassococcus arenae</name>
    <dbReference type="NCBI Taxonomy" id="2851652"/>
    <lineage>
        <taxon>Bacteria</taxon>
        <taxon>Pseudomonadati</taxon>
        <taxon>Pseudomonadota</taxon>
        <taxon>Alphaproteobacteria</taxon>
        <taxon>Rhodobacterales</taxon>
        <taxon>Roseobacteraceae</taxon>
        <taxon>Thalassococcus</taxon>
    </lineage>
</organism>
<comment type="function">
    <text evidence="2">Hydrolyzes RNA 2',3'-cyclic phosphodiester to an RNA 2'-phosphomonoester.</text>
</comment>
<evidence type="ECO:0000313" key="4">
    <source>
        <dbReference type="Proteomes" id="UP001166293"/>
    </source>
</evidence>
<evidence type="ECO:0000313" key="3">
    <source>
        <dbReference type="EMBL" id="MBV2359299.1"/>
    </source>
</evidence>
<proteinExistence type="inferred from homology"/>
<comment type="caution">
    <text evidence="3">The sequence shown here is derived from an EMBL/GenBank/DDBJ whole genome shotgun (WGS) entry which is preliminary data.</text>
</comment>
<protein>
    <recommendedName>
        <fullName evidence="2">RNA 2',3'-cyclic phosphodiesterase</fullName>
        <shortName evidence="2">RNA 2',3'-CPDase</shortName>
        <ecNumber evidence="2">3.1.4.58</ecNumber>
    </recommendedName>
</protein>
<dbReference type="Pfam" id="PF13563">
    <property type="entry name" value="2_5_RNA_ligase2"/>
    <property type="match status" value="1"/>
</dbReference>
<feature type="active site" description="Proton acceptor" evidence="2">
    <location>
        <position position="119"/>
    </location>
</feature>
<sequence>MRAFVALPLPDALIDPVQAIQARLPAGRAVPQDNLHLTLAFLDDQPEDALAEIDFGLSALRAAPVPLRLAGLTSFGGDHGQALALIADPDPALIALHDAVRRAVMAAGVTLPRRRFRPHVTIARLRRGDTARPDMQAALATQAGVALPPALADRLALVGSTLAPGGARHEILATYPLG</sequence>
<accession>A0ABS6N5K7</accession>
<dbReference type="EMBL" id="JAHRWL010000001">
    <property type="protein sequence ID" value="MBV2359299.1"/>
    <property type="molecule type" value="Genomic_DNA"/>
</dbReference>
<evidence type="ECO:0000256" key="2">
    <source>
        <dbReference type="HAMAP-Rule" id="MF_01940"/>
    </source>
</evidence>
<feature type="short sequence motif" description="HXTX 1" evidence="2">
    <location>
        <begin position="36"/>
        <end position="39"/>
    </location>
</feature>
<dbReference type="RefSeq" id="WP_217777119.1">
    <property type="nucleotide sequence ID" value="NZ_JAHRWL010000001.1"/>
</dbReference>
<dbReference type="NCBIfam" id="TIGR02258">
    <property type="entry name" value="2_5_ligase"/>
    <property type="match status" value="1"/>
</dbReference>
<dbReference type="HAMAP" id="MF_01940">
    <property type="entry name" value="RNA_CPDase"/>
    <property type="match status" value="1"/>
</dbReference>
<dbReference type="PANTHER" id="PTHR35561:SF1">
    <property type="entry name" value="RNA 2',3'-CYCLIC PHOSPHODIESTERASE"/>
    <property type="match status" value="1"/>
</dbReference>
<feature type="active site" description="Proton donor" evidence="2">
    <location>
        <position position="36"/>
    </location>
</feature>
<comment type="similarity">
    <text evidence="2">Belongs to the 2H phosphoesterase superfamily. ThpR family.</text>
</comment>
<reference evidence="3" key="1">
    <citation type="submission" date="2021-06" db="EMBL/GenBank/DDBJ databases">
        <title>Thalassococcus sp. CAU 1522 isolated from sea sand, Republic of Korea.</title>
        <authorList>
            <person name="Kim W."/>
        </authorList>
    </citation>
    <scope>NUCLEOTIDE SEQUENCE</scope>
    <source>
        <strain evidence="3">CAU 1522</strain>
    </source>
</reference>
<feature type="short sequence motif" description="HXTX 2" evidence="2">
    <location>
        <begin position="119"/>
        <end position="122"/>
    </location>
</feature>
<comment type="catalytic activity">
    <reaction evidence="2">
        <text>a 3'-end 2',3'-cyclophospho-ribonucleotide-RNA + H2O = a 3'-end 2'-phospho-ribonucleotide-RNA + H(+)</text>
        <dbReference type="Rhea" id="RHEA:11828"/>
        <dbReference type="Rhea" id="RHEA-COMP:10464"/>
        <dbReference type="Rhea" id="RHEA-COMP:17353"/>
        <dbReference type="ChEBI" id="CHEBI:15377"/>
        <dbReference type="ChEBI" id="CHEBI:15378"/>
        <dbReference type="ChEBI" id="CHEBI:83064"/>
        <dbReference type="ChEBI" id="CHEBI:173113"/>
        <dbReference type="EC" id="3.1.4.58"/>
    </reaction>
</comment>
<keyword evidence="4" id="KW-1185">Reference proteome</keyword>
<name>A0ABS6N5K7_9RHOB</name>